<feature type="compositionally biased region" description="Basic residues" evidence="1">
    <location>
        <begin position="29"/>
        <end position="47"/>
    </location>
</feature>
<protein>
    <submittedName>
        <fullName evidence="2">Uncharacterized protein</fullName>
    </submittedName>
</protein>
<evidence type="ECO:0000256" key="1">
    <source>
        <dbReference type="SAM" id="MobiDB-lite"/>
    </source>
</evidence>
<dbReference type="Proteomes" id="UP000012073">
    <property type="component" value="Unassembled WGS sequence"/>
</dbReference>
<feature type="compositionally biased region" description="Polar residues" evidence="1">
    <location>
        <begin position="1"/>
        <end position="27"/>
    </location>
</feature>
<dbReference type="EMBL" id="HG001664">
    <property type="protein sequence ID" value="CDF33973.1"/>
    <property type="molecule type" value="Genomic_DNA"/>
</dbReference>
<proteinExistence type="predicted"/>
<feature type="compositionally biased region" description="Basic and acidic residues" evidence="1">
    <location>
        <begin position="48"/>
        <end position="57"/>
    </location>
</feature>
<name>R7Q863_CHOCR</name>
<keyword evidence="3" id="KW-1185">Reference proteome</keyword>
<dbReference type="KEGG" id="ccp:CHC_T00002478001"/>
<dbReference type="RefSeq" id="XP_005713792.1">
    <property type="nucleotide sequence ID" value="XM_005713735.1"/>
</dbReference>
<feature type="compositionally biased region" description="Basic and acidic residues" evidence="1">
    <location>
        <begin position="65"/>
        <end position="80"/>
    </location>
</feature>
<dbReference type="GeneID" id="17321508"/>
<dbReference type="Gramene" id="CDF33973">
    <property type="protein sequence ID" value="CDF33973"/>
    <property type="gene ID" value="CHC_T00002478001"/>
</dbReference>
<evidence type="ECO:0000313" key="3">
    <source>
        <dbReference type="Proteomes" id="UP000012073"/>
    </source>
</evidence>
<sequence length="130" mass="14524">MSARETSNSSASELTESVRESGTQTWSVRRARCAARGTHGRGQKRGARRELETDGAHAEQGGDATRVHAVVDEARPEARGLRQRRQVPQRQHVADEEKDVDGEVLQTRTDGDRRFGRARHRRWGEAGLKA</sequence>
<reference evidence="3" key="1">
    <citation type="journal article" date="2013" name="Proc. Natl. Acad. Sci. U.S.A.">
        <title>Genome structure and metabolic features in the red seaweed Chondrus crispus shed light on evolution of the Archaeplastida.</title>
        <authorList>
            <person name="Collen J."/>
            <person name="Porcel B."/>
            <person name="Carre W."/>
            <person name="Ball S.G."/>
            <person name="Chaparro C."/>
            <person name="Tonon T."/>
            <person name="Barbeyron T."/>
            <person name="Michel G."/>
            <person name="Noel B."/>
            <person name="Valentin K."/>
            <person name="Elias M."/>
            <person name="Artiguenave F."/>
            <person name="Arun A."/>
            <person name="Aury J.M."/>
            <person name="Barbosa-Neto J.F."/>
            <person name="Bothwell J.H."/>
            <person name="Bouget F.Y."/>
            <person name="Brillet L."/>
            <person name="Cabello-Hurtado F."/>
            <person name="Capella-Gutierrez S."/>
            <person name="Charrier B."/>
            <person name="Cladiere L."/>
            <person name="Cock J.M."/>
            <person name="Coelho S.M."/>
            <person name="Colleoni C."/>
            <person name="Czjzek M."/>
            <person name="Da Silva C."/>
            <person name="Delage L."/>
            <person name="Denoeud F."/>
            <person name="Deschamps P."/>
            <person name="Dittami S.M."/>
            <person name="Gabaldon T."/>
            <person name="Gachon C.M."/>
            <person name="Groisillier A."/>
            <person name="Herve C."/>
            <person name="Jabbari K."/>
            <person name="Katinka M."/>
            <person name="Kloareg B."/>
            <person name="Kowalczyk N."/>
            <person name="Labadie K."/>
            <person name="Leblanc C."/>
            <person name="Lopez P.J."/>
            <person name="McLachlan D.H."/>
            <person name="Meslet-Cladiere L."/>
            <person name="Moustafa A."/>
            <person name="Nehr Z."/>
            <person name="Nyvall Collen P."/>
            <person name="Panaud O."/>
            <person name="Partensky F."/>
            <person name="Poulain J."/>
            <person name="Rensing S.A."/>
            <person name="Rousvoal S."/>
            <person name="Samson G."/>
            <person name="Symeonidi A."/>
            <person name="Weissenbach J."/>
            <person name="Zambounis A."/>
            <person name="Wincker P."/>
            <person name="Boyen C."/>
        </authorList>
    </citation>
    <scope>NUCLEOTIDE SEQUENCE [LARGE SCALE GENOMIC DNA]</scope>
    <source>
        <strain evidence="3">cv. Stackhouse</strain>
    </source>
</reference>
<evidence type="ECO:0000313" key="2">
    <source>
        <dbReference type="EMBL" id="CDF33973.1"/>
    </source>
</evidence>
<gene>
    <name evidence="2" type="ORF">CHC_T00002478001</name>
</gene>
<accession>R7Q863</accession>
<feature type="region of interest" description="Disordered" evidence="1">
    <location>
        <begin position="1"/>
        <end position="130"/>
    </location>
</feature>
<dbReference type="AlphaFoldDB" id="R7Q863"/>
<organism evidence="2 3">
    <name type="scientific">Chondrus crispus</name>
    <name type="common">Carrageen Irish moss</name>
    <name type="synonym">Polymorpha crispa</name>
    <dbReference type="NCBI Taxonomy" id="2769"/>
    <lineage>
        <taxon>Eukaryota</taxon>
        <taxon>Rhodophyta</taxon>
        <taxon>Florideophyceae</taxon>
        <taxon>Rhodymeniophycidae</taxon>
        <taxon>Gigartinales</taxon>
        <taxon>Gigartinaceae</taxon>
        <taxon>Chondrus</taxon>
    </lineage>
</organism>